<dbReference type="PANTHER" id="PTHR33231">
    <property type="entry name" value="30S RIBOSOMAL PROTEIN"/>
    <property type="match status" value="1"/>
</dbReference>
<name>A0A8J3B047_9BURK</name>
<accession>A0A8J3B047</accession>
<reference evidence="5" key="1">
    <citation type="journal article" date="2014" name="Int. J. Syst. Evol. Microbiol.">
        <title>Complete genome sequence of Corynebacterium casei LMG S-19264T (=DSM 44701T), isolated from a smear-ripened cheese.</title>
        <authorList>
            <consortium name="US DOE Joint Genome Institute (JGI-PGF)"/>
            <person name="Walter F."/>
            <person name="Albersmeier A."/>
            <person name="Kalinowski J."/>
            <person name="Ruckert C."/>
        </authorList>
    </citation>
    <scope>NUCLEOTIDE SEQUENCE</scope>
    <source>
        <strain evidence="5">CCM 7664</strain>
    </source>
</reference>
<evidence type="ECO:0000256" key="2">
    <source>
        <dbReference type="ARBA" id="ARBA00038695"/>
    </source>
</evidence>
<dbReference type="Gene3D" id="3.30.160.100">
    <property type="entry name" value="Ribosome hibernation promotion factor-like"/>
    <property type="match status" value="1"/>
</dbReference>
<dbReference type="GO" id="GO:0043024">
    <property type="term" value="F:ribosomal small subunit binding"/>
    <property type="evidence" value="ECO:0007669"/>
    <property type="project" value="TreeGrafter"/>
</dbReference>
<dbReference type="AlphaFoldDB" id="A0A8J3B047"/>
<dbReference type="RefSeq" id="WP_188420915.1">
    <property type="nucleotide sequence ID" value="NZ_BMDP01000002.1"/>
</dbReference>
<evidence type="ECO:0000313" key="6">
    <source>
        <dbReference type="Proteomes" id="UP000627205"/>
    </source>
</evidence>
<reference evidence="5" key="2">
    <citation type="submission" date="2020-09" db="EMBL/GenBank/DDBJ databases">
        <authorList>
            <person name="Sun Q."/>
            <person name="Sedlacek I."/>
        </authorList>
    </citation>
    <scope>NUCLEOTIDE SEQUENCE</scope>
    <source>
        <strain evidence="5">CCM 7664</strain>
    </source>
</reference>
<dbReference type="InterPro" id="IPR003489">
    <property type="entry name" value="RHF/RaiA"/>
</dbReference>
<dbReference type="CDD" id="cd00552">
    <property type="entry name" value="RaiA"/>
    <property type="match status" value="1"/>
</dbReference>
<sequence>MNILITGHHLDLTPGIREYIVGKLDRIVRHCDRIVEIEVLLSVDTLPQKEIRQRAEVTLRLKGETLHAEEQAQDLYAAIDGVVEKLDRQVARSKGKITDHRRESPKRMQENTDDLGNEVDEAGDETADESETAIASAPPSASR</sequence>
<feature type="region of interest" description="Disordered" evidence="4">
    <location>
        <begin position="88"/>
        <end position="143"/>
    </location>
</feature>
<keyword evidence="1" id="KW-0810">Translation regulation</keyword>
<dbReference type="InterPro" id="IPR036567">
    <property type="entry name" value="RHF-like"/>
</dbReference>
<evidence type="ECO:0000313" key="5">
    <source>
        <dbReference type="EMBL" id="GGI54696.1"/>
    </source>
</evidence>
<dbReference type="PANTHER" id="PTHR33231:SF1">
    <property type="entry name" value="30S RIBOSOMAL PROTEIN"/>
    <property type="match status" value="1"/>
</dbReference>
<proteinExistence type="predicted"/>
<evidence type="ECO:0000256" key="1">
    <source>
        <dbReference type="ARBA" id="ARBA00022845"/>
    </source>
</evidence>
<organism evidence="5 6">
    <name type="scientific">Oxalicibacterium solurbis</name>
    <dbReference type="NCBI Taxonomy" id="69280"/>
    <lineage>
        <taxon>Bacteria</taxon>
        <taxon>Pseudomonadati</taxon>
        <taxon>Pseudomonadota</taxon>
        <taxon>Betaproteobacteria</taxon>
        <taxon>Burkholderiales</taxon>
        <taxon>Oxalobacteraceae</taxon>
        <taxon>Oxalicibacterium</taxon>
    </lineage>
</organism>
<feature type="compositionally biased region" description="Acidic residues" evidence="4">
    <location>
        <begin position="111"/>
        <end position="131"/>
    </location>
</feature>
<feature type="compositionally biased region" description="Basic and acidic residues" evidence="4">
    <location>
        <begin position="88"/>
        <end position="110"/>
    </location>
</feature>
<gene>
    <name evidence="5" type="ORF">GCM10011430_18700</name>
</gene>
<dbReference type="GO" id="GO:0045900">
    <property type="term" value="P:negative regulation of translational elongation"/>
    <property type="evidence" value="ECO:0007669"/>
    <property type="project" value="TreeGrafter"/>
</dbReference>
<dbReference type="Pfam" id="PF02482">
    <property type="entry name" value="Ribosomal_S30AE"/>
    <property type="match status" value="1"/>
</dbReference>
<keyword evidence="6" id="KW-1185">Reference proteome</keyword>
<comment type="subunit">
    <text evidence="2">Associates exclusively with 100S ribosomes, which are dimers of 70S ribosomes.</text>
</comment>
<protein>
    <recommendedName>
        <fullName evidence="3">Ribosome hibernation promoting factor</fullName>
    </recommendedName>
</protein>
<dbReference type="NCBIfam" id="TIGR00741">
    <property type="entry name" value="yfiA"/>
    <property type="match status" value="1"/>
</dbReference>
<dbReference type="EMBL" id="BMDP01000002">
    <property type="protein sequence ID" value="GGI54696.1"/>
    <property type="molecule type" value="Genomic_DNA"/>
</dbReference>
<dbReference type="SUPFAM" id="SSF69754">
    <property type="entry name" value="Ribosome binding protein Y (YfiA homologue)"/>
    <property type="match status" value="1"/>
</dbReference>
<evidence type="ECO:0000256" key="4">
    <source>
        <dbReference type="SAM" id="MobiDB-lite"/>
    </source>
</evidence>
<dbReference type="InterPro" id="IPR050574">
    <property type="entry name" value="HPF/YfiA_ribosome-assoc"/>
</dbReference>
<comment type="caution">
    <text evidence="5">The sequence shown here is derived from an EMBL/GenBank/DDBJ whole genome shotgun (WGS) entry which is preliminary data.</text>
</comment>
<evidence type="ECO:0000256" key="3">
    <source>
        <dbReference type="ARBA" id="ARBA00041148"/>
    </source>
</evidence>
<dbReference type="GO" id="GO:0022627">
    <property type="term" value="C:cytosolic small ribosomal subunit"/>
    <property type="evidence" value="ECO:0007669"/>
    <property type="project" value="TreeGrafter"/>
</dbReference>
<dbReference type="Proteomes" id="UP000627205">
    <property type="component" value="Unassembled WGS sequence"/>
</dbReference>